<proteinExistence type="predicted"/>
<dbReference type="InterPro" id="IPR018392">
    <property type="entry name" value="LysM"/>
</dbReference>
<evidence type="ECO:0000259" key="2">
    <source>
        <dbReference type="PROSITE" id="PS51782"/>
    </source>
</evidence>
<dbReference type="Proteomes" id="UP000007523">
    <property type="component" value="Chromosome"/>
</dbReference>
<feature type="domain" description="LysM" evidence="2">
    <location>
        <begin position="73"/>
        <end position="118"/>
    </location>
</feature>
<dbReference type="SMART" id="SM00257">
    <property type="entry name" value="LysM"/>
    <property type="match status" value="2"/>
</dbReference>
<feature type="region of interest" description="Disordered" evidence="1">
    <location>
        <begin position="526"/>
        <end position="643"/>
    </location>
</feature>
<evidence type="ECO:0000313" key="3">
    <source>
        <dbReference type="EMBL" id="AFC32684.1"/>
    </source>
</evidence>
<dbReference type="AlphaFoldDB" id="H6NQG0"/>
<name>H6NQG0_9BACL</name>
<reference evidence="3 4" key="1">
    <citation type="journal article" date="2012" name="J. Bacteriol.">
        <title>Complete Genome Sequence of Paenibacillus mucilaginosus 3016, a Bacterium Functional as Microbial Fertilizer.</title>
        <authorList>
            <person name="Ma M."/>
            <person name="Wang Z."/>
            <person name="Li L."/>
            <person name="Jiang X."/>
            <person name="Guan D."/>
            <person name="Cao F."/>
            <person name="Chen H."/>
            <person name="Wang X."/>
            <person name="Shen D."/>
            <person name="Du B."/>
            <person name="Li J."/>
        </authorList>
    </citation>
    <scope>NUCLEOTIDE SEQUENCE [LARGE SCALE GENOMIC DNA]</scope>
    <source>
        <strain evidence="3 4">3016</strain>
    </source>
</reference>
<gene>
    <name evidence="3" type="ORF">PM3016_6035</name>
</gene>
<sequence length="643" mass="67556">MDFRKPKEVTALKIHIVKNGDSLYALSQKYNVELEKLIAANPQIADPNELTVGAKVKIPLSPKPAEPPSDYLYKHVVSQGDTLWKLGKAWGIPLSDMVAANPHLKNPNVLMTGDVVYIPKLKPEGAADQADAAGNPPKKDTSVISPEEPLPVEAAPISDLPLAPNVDLPELPAVPAPPVEAAPAVEAPAPIPNMGALPVQELPQMGDLSQPNAGVLPANENLPQPNAGVLPAYDMPQPNAGMLPAFDMPQPNAGMLPAYDMPQPNAGMLPAYDMPQPNVGALPAYDMPQPNMGVLPSYDNMPQPNMGALPAYDMPQPNAGVLPSFDNMPEPNWGAIDFGLPQAVHPFDQFNLPAAEAMAVPEYPGKGKENAWHEPELPNAPFPYGQEPAAEHPFYMAPGGYPGYPQAAEPWAVPAGDCGCGGGLNLPYALPSEGFPPLPPVPDAPYGQPVWAAGLPAAGPYDAFGPFGYGAAPYPGFPLPHAHPYGCLPGYPGVSPYPQWAGPAAEAPFGFEAPFPPQEELPFLEEKGKGKKGKGGAEHPAKSKKREERAVIAQSAGTAAVREEEQDAVREPEPRAETDGQGRGRTEAALAPERGPRGSRGADRAQPPARLPRGAGPQSTALAERLTEGDAGAALASEGRGEP</sequence>
<feature type="compositionally biased region" description="Basic and acidic residues" evidence="1">
    <location>
        <begin position="535"/>
        <end position="550"/>
    </location>
</feature>
<dbReference type="STRING" id="1116391.PM3016_6035"/>
<dbReference type="PROSITE" id="PS51782">
    <property type="entry name" value="LYSM"/>
    <property type="match status" value="2"/>
</dbReference>
<dbReference type="PANTHER" id="PTHR33734:SF22">
    <property type="entry name" value="MEMBRANE-BOUND LYTIC MUREIN TRANSGLYCOSYLASE D"/>
    <property type="match status" value="1"/>
</dbReference>
<dbReference type="Pfam" id="PF01476">
    <property type="entry name" value="LysM"/>
    <property type="match status" value="2"/>
</dbReference>
<evidence type="ECO:0000313" key="4">
    <source>
        <dbReference type="Proteomes" id="UP000007523"/>
    </source>
</evidence>
<dbReference type="Gene3D" id="3.10.350.10">
    <property type="entry name" value="LysM domain"/>
    <property type="match status" value="2"/>
</dbReference>
<feature type="compositionally biased region" description="Basic and acidic residues" evidence="1">
    <location>
        <begin position="594"/>
        <end position="603"/>
    </location>
</feature>
<dbReference type="PANTHER" id="PTHR33734">
    <property type="entry name" value="LYSM DOMAIN-CONTAINING GPI-ANCHORED PROTEIN 2"/>
    <property type="match status" value="1"/>
</dbReference>
<organism evidence="3 4">
    <name type="scientific">Paenibacillus mucilaginosus 3016</name>
    <dbReference type="NCBI Taxonomy" id="1116391"/>
    <lineage>
        <taxon>Bacteria</taxon>
        <taxon>Bacillati</taxon>
        <taxon>Bacillota</taxon>
        <taxon>Bacilli</taxon>
        <taxon>Bacillales</taxon>
        <taxon>Paenibacillaceae</taxon>
        <taxon>Paenibacillus</taxon>
    </lineage>
</organism>
<dbReference type="SUPFAM" id="SSF54106">
    <property type="entry name" value="LysM domain"/>
    <property type="match status" value="2"/>
</dbReference>
<dbReference type="HOGENOM" id="CLU_033704_0_0_9"/>
<protein>
    <recommendedName>
        <fullName evidence="2">LysM domain-containing protein</fullName>
    </recommendedName>
</protein>
<feature type="compositionally biased region" description="Basic and acidic residues" evidence="1">
    <location>
        <begin position="561"/>
        <end position="586"/>
    </location>
</feature>
<evidence type="ECO:0000256" key="1">
    <source>
        <dbReference type="SAM" id="MobiDB-lite"/>
    </source>
</evidence>
<dbReference type="EMBL" id="CP003235">
    <property type="protein sequence ID" value="AFC32684.1"/>
    <property type="molecule type" value="Genomic_DNA"/>
</dbReference>
<accession>H6NQG0</accession>
<dbReference type="CDD" id="cd00118">
    <property type="entry name" value="LysM"/>
    <property type="match status" value="2"/>
</dbReference>
<keyword evidence="4" id="KW-1185">Reference proteome</keyword>
<dbReference type="InterPro" id="IPR036779">
    <property type="entry name" value="LysM_dom_sf"/>
</dbReference>
<feature type="domain" description="LysM" evidence="2">
    <location>
        <begin position="13"/>
        <end position="58"/>
    </location>
</feature>
<dbReference type="KEGG" id="pmq:PM3016_6035"/>